<comment type="caution">
    <text evidence="1">The sequence shown here is derived from an EMBL/GenBank/DDBJ whole genome shotgun (WGS) entry which is preliminary data.</text>
</comment>
<proteinExistence type="predicted"/>
<accession>A0A9Q6ELA5</accession>
<dbReference type="GeneID" id="57096913"/>
<evidence type="ECO:0000313" key="2">
    <source>
        <dbReference type="Proteomes" id="UP000222310"/>
    </source>
</evidence>
<reference evidence="1 2" key="1">
    <citation type="submission" date="2015-02" db="EMBL/GenBank/DDBJ databases">
        <title>Nostoc linckia genome annotation.</title>
        <authorList>
            <person name="Zhou Z."/>
        </authorList>
    </citation>
    <scope>NUCLEOTIDE SEQUENCE [LARGE SCALE GENOMIC DNA]</scope>
    <source>
        <strain evidence="2">z8</strain>
    </source>
</reference>
<dbReference type="EMBL" id="LAHD01000036">
    <property type="protein sequence ID" value="PHK03547.1"/>
    <property type="molecule type" value="Genomic_DNA"/>
</dbReference>
<evidence type="ECO:0000313" key="1">
    <source>
        <dbReference type="EMBL" id="PHK03547.1"/>
    </source>
</evidence>
<dbReference type="RefSeq" id="WP_099069295.1">
    <property type="nucleotide sequence ID" value="NZ_LAHD01000036.1"/>
</dbReference>
<name>A0A9Q6ELA5_NOSLI</name>
<gene>
    <name evidence="1" type="ORF">VF08_14565</name>
</gene>
<protein>
    <submittedName>
        <fullName evidence="1">Uncharacterized protein</fullName>
    </submittedName>
</protein>
<dbReference type="AlphaFoldDB" id="A0A9Q6ELA5"/>
<organism evidence="1 2">
    <name type="scientific">Nostoc linckia z8</name>
    <dbReference type="NCBI Taxonomy" id="1628746"/>
    <lineage>
        <taxon>Bacteria</taxon>
        <taxon>Bacillati</taxon>
        <taxon>Cyanobacteriota</taxon>
        <taxon>Cyanophyceae</taxon>
        <taxon>Nostocales</taxon>
        <taxon>Nostocaceae</taxon>
        <taxon>Nostoc</taxon>
    </lineage>
</organism>
<dbReference type="Proteomes" id="UP000222310">
    <property type="component" value="Unassembled WGS sequence"/>
</dbReference>
<sequence length="113" mass="13681">MPTLYIPYKNPSEIKKEDMYPFVDFEKIEFRIEPEGIRFIQFDEHPLRRIKTKEVINILITKQGKLKGRNSTKLHSYILHVYEWYQIANREKETNFPDDFIDSLIFDPLSEIE</sequence>